<evidence type="ECO:0000256" key="1">
    <source>
        <dbReference type="SAM" id="MobiDB-lite"/>
    </source>
</evidence>
<dbReference type="OrthoDB" id="5242705at2759"/>
<dbReference type="PANTHER" id="PTHR35394:SF5">
    <property type="entry name" value="DUF3176 DOMAIN-CONTAINING PROTEIN"/>
    <property type="match status" value="1"/>
</dbReference>
<reference evidence="3" key="1">
    <citation type="submission" date="2022-10" db="EMBL/GenBank/DDBJ databases">
        <title>Tapping the CABI collections for fungal endophytes: first genome assemblies for Collariella, Neodidymelliopsis, Ascochyta clinopodiicola, Didymella pomorum, Didymosphaeria variabile, Neocosmospora piperis and Neocucurbitaria cava.</title>
        <authorList>
            <person name="Hill R."/>
        </authorList>
    </citation>
    <scope>NUCLEOTIDE SEQUENCE</scope>
    <source>
        <strain evidence="3">IMI 356814</strain>
    </source>
</reference>
<feature type="compositionally biased region" description="Polar residues" evidence="1">
    <location>
        <begin position="39"/>
        <end position="49"/>
    </location>
</feature>
<dbReference type="Proteomes" id="UP001140560">
    <property type="component" value="Unassembled WGS sequence"/>
</dbReference>
<keyword evidence="2" id="KW-0812">Transmembrane</keyword>
<sequence>MALDNSEAPASTSRLSRISIREMEDEELPEHGRPIFIPTLNNPPTSASEKTAVEGKSRTATTLSYDEYSSSRPVRIAHLIRIWRWELFTWLLGTAGFIANISLLICFDGKRQSQWKSPVQITTFVAALAQLSQSALLVPVSFCIGQLKWTWFGSDRVAADIDRFDLASRGPDGSVRLLYRLGWRPRLVTLGALATIILLAFPSFIQQAVNTQLRAYALPGTGLARVQRLQTFTNISELNSGWDVFSAMDNGLINDHVYPSNASGTCPTDYCTWDPYTTLGVSVTIEDVTNLLESQPDMPALVPQDKHSFERMDPYYLNKTTFMVDTRWIFAADYPTPAVSDGRLPDLANIYLSYYDPCLNTKSDLDWRALQYWRGFKASFKFSLLRLNSTFTQSMNTEIKETQDSLPWISSLAPSITGLVERRLFCTQDGQSPDDFCVRNDKLTDIGEQLDWAISPEDVRKKLT</sequence>
<keyword evidence="2" id="KW-0472">Membrane</keyword>
<dbReference type="PANTHER" id="PTHR35394">
    <property type="entry name" value="DUF3176 DOMAIN-CONTAINING PROTEIN"/>
    <property type="match status" value="1"/>
</dbReference>
<dbReference type="EMBL" id="JAPEUY010000022">
    <property type="protein sequence ID" value="KAJ4361991.1"/>
    <property type="molecule type" value="Genomic_DNA"/>
</dbReference>
<organism evidence="3 4">
    <name type="scientific">Neocucurbitaria cava</name>
    <dbReference type="NCBI Taxonomy" id="798079"/>
    <lineage>
        <taxon>Eukaryota</taxon>
        <taxon>Fungi</taxon>
        <taxon>Dikarya</taxon>
        <taxon>Ascomycota</taxon>
        <taxon>Pezizomycotina</taxon>
        <taxon>Dothideomycetes</taxon>
        <taxon>Pleosporomycetidae</taxon>
        <taxon>Pleosporales</taxon>
        <taxon>Pleosporineae</taxon>
        <taxon>Cucurbitariaceae</taxon>
        <taxon>Neocucurbitaria</taxon>
    </lineage>
</organism>
<dbReference type="Pfam" id="PF11374">
    <property type="entry name" value="DUF3176"/>
    <property type="match status" value="1"/>
</dbReference>
<dbReference type="AlphaFoldDB" id="A0A9W8XY06"/>
<evidence type="ECO:0000313" key="3">
    <source>
        <dbReference type="EMBL" id="KAJ4361991.1"/>
    </source>
</evidence>
<feature type="transmembrane region" description="Helical" evidence="2">
    <location>
        <begin position="187"/>
        <end position="205"/>
    </location>
</feature>
<accession>A0A9W8XY06</accession>
<gene>
    <name evidence="3" type="ORF">N0V83_010932</name>
</gene>
<evidence type="ECO:0000313" key="4">
    <source>
        <dbReference type="Proteomes" id="UP001140560"/>
    </source>
</evidence>
<keyword evidence="2" id="KW-1133">Transmembrane helix</keyword>
<dbReference type="InterPro" id="IPR021514">
    <property type="entry name" value="DUF3176"/>
</dbReference>
<feature type="region of interest" description="Disordered" evidence="1">
    <location>
        <begin position="22"/>
        <end position="55"/>
    </location>
</feature>
<evidence type="ECO:0000256" key="2">
    <source>
        <dbReference type="SAM" id="Phobius"/>
    </source>
</evidence>
<feature type="transmembrane region" description="Helical" evidence="2">
    <location>
        <begin position="87"/>
        <end position="107"/>
    </location>
</feature>
<protein>
    <submittedName>
        <fullName evidence="3">Uncharacterized protein</fullName>
    </submittedName>
</protein>
<keyword evidence="4" id="KW-1185">Reference proteome</keyword>
<proteinExistence type="predicted"/>
<name>A0A9W8XY06_9PLEO</name>
<comment type="caution">
    <text evidence="3">The sequence shown here is derived from an EMBL/GenBank/DDBJ whole genome shotgun (WGS) entry which is preliminary data.</text>
</comment>